<dbReference type="EMBL" id="BKCJ010430910">
    <property type="protein sequence ID" value="GFA47722.1"/>
    <property type="molecule type" value="Genomic_DNA"/>
</dbReference>
<proteinExistence type="predicted"/>
<dbReference type="AlphaFoldDB" id="A0A699JN04"/>
<reference evidence="2" key="1">
    <citation type="journal article" date="2019" name="Sci. Rep.">
        <title>Draft genome of Tanacetum cinerariifolium, the natural source of mosquito coil.</title>
        <authorList>
            <person name="Yamashiro T."/>
            <person name="Shiraishi A."/>
            <person name="Satake H."/>
            <person name="Nakayama K."/>
        </authorList>
    </citation>
    <scope>NUCLEOTIDE SEQUENCE</scope>
</reference>
<evidence type="ECO:0000313" key="2">
    <source>
        <dbReference type="EMBL" id="GFA47722.1"/>
    </source>
</evidence>
<comment type="caution">
    <text evidence="2">The sequence shown here is derived from an EMBL/GenBank/DDBJ whole genome shotgun (WGS) entry which is preliminary data.</text>
</comment>
<sequence length="453" mass="51600">MAPLTFADTYNMVAFLSKSGASDGFDQIVVVTEAIIRRDLHLDDAEGVECLPNVEIFEELARMGYEKPPPKLTFYKAFFSAQWMFLIHTIVYCISAKRTAWNEFSSSIASDIICLATGRKFNFSKYIFDSMSVDCPSKFLMYPRFIQVLLDHQVDDMTTHNNRYKSPALTQKVFENIKRVGKGFSGVETHLFDSMLVQSQQQAEAGVELKKRINRLERKKKSKTSGLKRLRRVGADQRVESSSDTILETDKEEFALNAESQGRTNLKTKVQLVKENVNAGSKGVSDVIAPELVNTIEPTVFDDEDATMKMAQTLIKLKAEKARILDEKIAQKLHDEEQLDEREDDIDWSAIAEQVKDRQSDSIKRYQDLKKKPVSVTQAKKNMMIYLKNIDKEKRVADETLLQESFKKLRAAEVSGSESTQEIPTDDPKEITEEDVQNMFEIVSVPEFKVKAL</sequence>
<evidence type="ECO:0008006" key="3">
    <source>
        <dbReference type="Google" id="ProtNLM"/>
    </source>
</evidence>
<keyword evidence="1" id="KW-0175">Coiled coil</keyword>
<accession>A0A699JN04</accession>
<gene>
    <name evidence="2" type="ORF">Tci_619694</name>
</gene>
<organism evidence="2">
    <name type="scientific">Tanacetum cinerariifolium</name>
    <name type="common">Dalmatian daisy</name>
    <name type="synonym">Chrysanthemum cinerariifolium</name>
    <dbReference type="NCBI Taxonomy" id="118510"/>
    <lineage>
        <taxon>Eukaryota</taxon>
        <taxon>Viridiplantae</taxon>
        <taxon>Streptophyta</taxon>
        <taxon>Embryophyta</taxon>
        <taxon>Tracheophyta</taxon>
        <taxon>Spermatophyta</taxon>
        <taxon>Magnoliopsida</taxon>
        <taxon>eudicotyledons</taxon>
        <taxon>Gunneridae</taxon>
        <taxon>Pentapetalae</taxon>
        <taxon>asterids</taxon>
        <taxon>campanulids</taxon>
        <taxon>Asterales</taxon>
        <taxon>Asteraceae</taxon>
        <taxon>Asteroideae</taxon>
        <taxon>Anthemideae</taxon>
        <taxon>Anthemidinae</taxon>
        <taxon>Tanacetum</taxon>
    </lineage>
</organism>
<protein>
    <recommendedName>
        <fullName evidence="3">Synaptobrevin, longin-like domain protein</fullName>
    </recommendedName>
</protein>
<evidence type="ECO:0000256" key="1">
    <source>
        <dbReference type="SAM" id="Coils"/>
    </source>
</evidence>
<feature type="coiled-coil region" evidence="1">
    <location>
        <begin position="199"/>
        <end position="233"/>
    </location>
</feature>
<name>A0A699JN04_TANCI</name>